<keyword evidence="2" id="KW-1185">Reference proteome</keyword>
<dbReference type="AlphaFoldDB" id="A0ABD3SHL5"/>
<protein>
    <submittedName>
        <fullName evidence="1">Uncharacterized protein</fullName>
    </submittedName>
</protein>
<evidence type="ECO:0000313" key="1">
    <source>
        <dbReference type="EMBL" id="KAL3824064.1"/>
    </source>
</evidence>
<dbReference type="EMBL" id="JBJXBP010000006">
    <property type="protein sequence ID" value="KAL3824064.1"/>
    <property type="molecule type" value="Genomic_DNA"/>
</dbReference>
<evidence type="ECO:0000313" key="2">
    <source>
        <dbReference type="Proteomes" id="UP001634393"/>
    </source>
</evidence>
<sequence>MEMAGAGSGLAEDENRLEMKWGCGAGWLGGWNELACGLGAALRRERGARPALGEEEGRVPLFKTGAAKWRHLIGFSFYFLLFSFHW</sequence>
<gene>
    <name evidence="1" type="ORF">ACJIZ3_020093</name>
</gene>
<comment type="caution">
    <text evidence="1">The sequence shown here is derived from an EMBL/GenBank/DDBJ whole genome shotgun (WGS) entry which is preliminary data.</text>
</comment>
<reference evidence="1 2" key="1">
    <citation type="submission" date="2024-12" db="EMBL/GenBank/DDBJ databases">
        <title>The unique morphological basis and parallel evolutionary history of personate flowers in Penstemon.</title>
        <authorList>
            <person name="Depatie T.H."/>
            <person name="Wessinger C.A."/>
        </authorList>
    </citation>
    <scope>NUCLEOTIDE SEQUENCE [LARGE SCALE GENOMIC DNA]</scope>
    <source>
        <strain evidence="1">WTNN_2</strain>
        <tissue evidence="1">Leaf</tissue>
    </source>
</reference>
<organism evidence="1 2">
    <name type="scientific">Penstemon smallii</name>
    <dbReference type="NCBI Taxonomy" id="265156"/>
    <lineage>
        <taxon>Eukaryota</taxon>
        <taxon>Viridiplantae</taxon>
        <taxon>Streptophyta</taxon>
        <taxon>Embryophyta</taxon>
        <taxon>Tracheophyta</taxon>
        <taxon>Spermatophyta</taxon>
        <taxon>Magnoliopsida</taxon>
        <taxon>eudicotyledons</taxon>
        <taxon>Gunneridae</taxon>
        <taxon>Pentapetalae</taxon>
        <taxon>asterids</taxon>
        <taxon>lamiids</taxon>
        <taxon>Lamiales</taxon>
        <taxon>Plantaginaceae</taxon>
        <taxon>Cheloneae</taxon>
        <taxon>Penstemon</taxon>
    </lineage>
</organism>
<accession>A0ABD3SHL5</accession>
<dbReference type="Proteomes" id="UP001634393">
    <property type="component" value="Unassembled WGS sequence"/>
</dbReference>
<proteinExistence type="predicted"/>
<name>A0ABD3SHL5_9LAMI</name>